<dbReference type="AlphaFoldDB" id="A0AA88ABC2"/>
<proteinExistence type="predicted"/>
<sequence length="382" mass="43709">MMLSKFSRVVPTCHESGFGPWFELDWAGLPNHSMAARHNMYTHVIRKVVLARRKLMIYVYVVGGSLQSWYQSGFPAVRFPISAASATIFIEMDLRQIEEDREASLAFLGMEPRPFDGTQGAAALAECWQLVGEARIWWLSLGDPEIPKNVCMNFRALIILRYGPLPGEGPHYRDPDIYRDMYMRRYISYVAAWKAYPNKSMDHYRRRFRDAMLPYVPLDIERPMMQALYILRDGLPPEVSQFTPPPTIVMTLDKMIDTIMEAEIIAYILQAAAPEDDHPFIPVDDAGNREPVFHDGPFMLEEPILAVPIQAIPPQEEDVDVEMDPANPGEDSKDPSVIIIVSDDEEEIEEGQEELEEDPEEILFDDDDWDADSEIFSDVMTE</sequence>
<organism evidence="1 2">
    <name type="scientific">Ficus carica</name>
    <name type="common">Common fig</name>
    <dbReference type="NCBI Taxonomy" id="3494"/>
    <lineage>
        <taxon>Eukaryota</taxon>
        <taxon>Viridiplantae</taxon>
        <taxon>Streptophyta</taxon>
        <taxon>Embryophyta</taxon>
        <taxon>Tracheophyta</taxon>
        <taxon>Spermatophyta</taxon>
        <taxon>Magnoliopsida</taxon>
        <taxon>eudicotyledons</taxon>
        <taxon>Gunneridae</taxon>
        <taxon>Pentapetalae</taxon>
        <taxon>rosids</taxon>
        <taxon>fabids</taxon>
        <taxon>Rosales</taxon>
        <taxon>Moraceae</taxon>
        <taxon>Ficeae</taxon>
        <taxon>Ficus</taxon>
    </lineage>
</organism>
<dbReference type="Proteomes" id="UP001187192">
    <property type="component" value="Unassembled WGS sequence"/>
</dbReference>
<gene>
    <name evidence="1" type="ORF">TIFTF001_021852</name>
</gene>
<evidence type="ECO:0000313" key="2">
    <source>
        <dbReference type="Proteomes" id="UP001187192"/>
    </source>
</evidence>
<name>A0AA88ABC2_FICCA</name>
<reference evidence="1" key="1">
    <citation type="submission" date="2023-07" db="EMBL/GenBank/DDBJ databases">
        <title>draft genome sequence of fig (Ficus carica).</title>
        <authorList>
            <person name="Takahashi T."/>
            <person name="Nishimura K."/>
        </authorList>
    </citation>
    <scope>NUCLEOTIDE SEQUENCE</scope>
</reference>
<comment type="caution">
    <text evidence="1">The sequence shown here is derived from an EMBL/GenBank/DDBJ whole genome shotgun (WGS) entry which is preliminary data.</text>
</comment>
<evidence type="ECO:0000313" key="1">
    <source>
        <dbReference type="EMBL" id="GMN52709.1"/>
    </source>
</evidence>
<accession>A0AA88ABC2</accession>
<keyword evidence="2" id="KW-1185">Reference proteome</keyword>
<protein>
    <submittedName>
        <fullName evidence="1">Uncharacterized protein</fullName>
    </submittedName>
</protein>
<dbReference type="EMBL" id="BTGU01000043">
    <property type="protein sequence ID" value="GMN52709.1"/>
    <property type="molecule type" value="Genomic_DNA"/>
</dbReference>